<evidence type="ECO:0000259" key="4">
    <source>
        <dbReference type="PROSITE" id="PS50002"/>
    </source>
</evidence>
<dbReference type="GO" id="GO:0051017">
    <property type="term" value="P:actin filament bundle assembly"/>
    <property type="evidence" value="ECO:0007669"/>
    <property type="project" value="TreeGrafter"/>
</dbReference>
<reference evidence="6" key="2">
    <citation type="submission" date="2025-09" db="UniProtKB">
        <authorList>
            <consortium name="Ensembl"/>
        </authorList>
    </citation>
    <scope>IDENTIFICATION</scope>
</reference>
<dbReference type="PANTHER" id="PTHR14206:SF5">
    <property type="entry name" value="BRAIN-SPECIFIC ANGIOGENESIS INHIBITOR 1-ASSOCIATED PROTEIN 2-LIKE PROTEIN 2"/>
    <property type="match status" value="1"/>
</dbReference>
<feature type="region of interest" description="Disordered" evidence="3">
    <location>
        <begin position="356"/>
        <end position="437"/>
    </location>
</feature>
<feature type="region of interest" description="Disordered" evidence="3">
    <location>
        <begin position="246"/>
        <end position="296"/>
    </location>
</feature>
<feature type="compositionally biased region" description="Polar residues" evidence="3">
    <location>
        <begin position="411"/>
        <end position="424"/>
    </location>
</feature>
<keyword evidence="7" id="KW-1185">Reference proteome</keyword>
<name>A0A8C0AND6_9AVES</name>
<dbReference type="InterPro" id="IPR036028">
    <property type="entry name" value="SH3-like_dom_sf"/>
</dbReference>
<feature type="domain" description="IMD" evidence="5">
    <location>
        <begin position="1"/>
        <end position="203"/>
    </location>
</feature>
<dbReference type="GO" id="GO:0005654">
    <property type="term" value="C:nucleoplasm"/>
    <property type="evidence" value="ECO:0007669"/>
    <property type="project" value="TreeGrafter"/>
</dbReference>
<evidence type="ECO:0000313" key="6">
    <source>
        <dbReference type="Ensembl" id="ENSBJAP00000001646.1"/>
    </source>
</evidence>
<feature type="compositionally biased region" description="Polar residues" evidence="3">
    <location>
        <begin position="186"/>
        <end position="207"/>
    </location>
</feature>
<dbReference type="Gene3D" id="2.30.30.40">
    <property type="entry name" value="SH3 Domains"/>
    <property type="match status" value="1"/>
</dbReference>
<accession>A0A8C0AND6</accession>
<dbReference type="CDD" id="cd11914">
    <property type="entry name" value="SH3_BAIAP2L2"/>
    <property type="match status" value="1"/>
</dbReference>
<dbReference type="PROSITE" id="PS51338">
    <property type="entry name" value="IMD"/>
    <property type="match status" value="1"/>
</dbReference>
<proteinExistence type="predicted"/>
<feature type="domain" description="SH3" evidence="4">
    <location>
        <begin position="292"/>
        <end position="355"/>
    </location>
</feature>
<evidence type="ECO:0000256" key="1">
    <source>
        <dbReference type="ARBA" id="ARBA00022443"/>
    </source>
</evidence>
<dbReference type="GO" id="GO:0005829">
    <property type="term" value="C:cytosol"/>
    <property type="evidence" value="ECO:0007669"/>
    <property type="project" value="TreeGrafter"/>
</dbReference>
<dbReference type="Gene3D" id="1.20.1270.60">
    <property type="entry name" value="Arfaptin homology (AH) domain/BAR domain"/>
    <property type="match status" value="1"/>
</dbReference>
<dbReference type="GO" id="GO:0030838">
    <property type="term" value="P:positive regulation of actin filament polymerization"/>
    <property type="evidence" value="ECO:0007669"/>
    <property type="project" value="TreeGrafter"/>
</dbReference>
<dbReference type="InterPro" id="IPR001452">
    <property type="entry name" value="SH3_domain"/>
</dbReference>
<evidence type="ECO:0000313" key="7">
    <source>
        <dbReference type="Proteomes" id="UP000694555"/>
    </source>
</evidence>
<reference evidence="6" key="1">
    <citation type="submission" date="2025-08" db="UniProtKB">
        <authorList>
            <consortium name="Ensembl"/>
        </authorList>
    </citation>
    <scope>IDENTIFICATION</scope>
</reference>
<dbReference type="SUPFAM" id="SSF103657">
    <property type="entry name" value="BAR/IMD domain-like"/>
    <property type="match status" value="1"/>
</dbReference>
<dbReference type="PROSITE" id="PS50002">
    <property type="entry name" value="SH3"/>
    <property type="match status" value="1"/>
</dbReference>
<dbReference type="InterPro" id="IPR013606">
    <property type="entry name" value="I-BAR_dom"/>
</dbReference>
<dbReference type="InterPro" id="IPR035593">
    <property type="entry name" value="Pinkbar_SH3"/>
</dbReference>
<organism evidence="6 7">
    <name type="scientific">Buteo japonicus</name>
    <dbReference type="NCBI Taxonomy" id="224669"/>
    <lineage>
        <taxon>Eukaryota</taxon>
        <taxon>Metazoa</taxon>
        <taxon>Chordata</taxon>
        <taxon>Craniata</taxon>
        <taxon>Vertebrata</taxon>
        <taxon>Euteleostomi</taxon>
        <taxon>Archelosauria</taxon>
        <taxon>Archosauria</taxon>
        <taxon>Dinosauria</taxon>
        <taxon>Saurischia</taxon>
        <taxon>Theropoda</taxon>
        <taxon>Coelurosauria</taxon>
        <taxon>Aves</taxon>
        <taxon>Neognathae</taxon>
        <taxon>Neoaves</taxon>
        <taxon>Telluraves</taxon>
        <taxon>Accipitrimorphae</taxon>
        <taxon>Accipitriformes</taxon>
        <taxon>Accipitridae</taxon>
        <taxon>Accipitrinae</taxon>
        <taxon>Buteo</taxon>
    </lineage>
</organism>
<dbReference type="Pfam" id="PF14604">
    <property type="entry name" value="SH3_9"/>
    <property type="match status" value="1"/>
</dbReference>
<evidence type="ECO:0000259" key="5">
    <source>
        <dbReference type="PROSITE" id="PS51338"/>
    </source>
</evidence>
<dbReference type="InterPro" id="IPR027681">
    <property type="entry name" value="IRSp53/IRTKS/Pinkbar"/>
</dbReference>
<evidence type="ECO:0000256" key="3">
    <source>
        <dbReference type="SAM" id="MobiDB-lite"/>
    </source>
</evidence>
<dbReference type="Ensembl" id="ENSBJAT00000001688.1">
    <property type="protein sequence ID" value="ENSBJAP00000001646.1"/>
    <property type="gene ID" value="ENSBJAG00000001084.1"/>
</dbReference>
<dbReference type="PANTHER" id="PTHR14206">
    <property type="entry name" value="BRAIN-SPECIFIC ANGIOGENESIS INHIBITOR 1-ASSOCIATED PROTEIN 2"/>
    <property type="match status" value="1"/>
</dbReference>
<dbReference type="InterPro" id="IPR027267">
    <property type="entry name" value="AH/BAR_dom_sf"/>
</dbReference>
<dbReference type="GO" id="GO:0051764">
    <property type="term" value="P:actin crosslink formation"/>
    <property type="evidence" value="ECO:0007669"/>
    <property type="project" value="TreeGrafter"/>
</dbReference>
<dbReference type="SMART" id="SM00326">
    <property type="entry name" value="SH3"/>
    <property type="match status" value="1"/>
</dbReference>
<dbReference type="SUPFAM" id="SSF50044">
    <property type="entry name" value="SH3-domain"/>
    <property type="match status" value="1"/>
</dbReference>
<feature type="region of interest" description="Disordered" evidence="3">
    <location>
        <begin position="180"/>
        <end position="214"/>
    </location>
</feature>
<dbReference type="GO" id="GO:0007009">
    <property type="term" value="P:plasma membrane organization"/>
    <property type="evidence" value="ECO:0007669"/>
    <property type="project" value="InterPro"/>
</dbReference>
<protein>
    <submittedName>
        <fullName evidence="6">BAR/IMD domain containing adaptor protein 2 like 2</fullName>
    </submittedName>
</protein>
<keyword evidence="1 2" id="KW-0728">SH3 domain</keyword>
<dbReference type="Proteomes" id="UP000694555">
    <property type="component" value="Unplaced"/>
</dbReference>
<sequence length="457" mass="51080">GNNYLRAFHALSKAAEVYFKAIEKIGEQALQSSTSHVLGEILMQMSNTQRLLSSDLEVVAQTFHVDLLQHMEKNTKMDVQFISKQYELEYQRRATNLDKCMAELWRMERARDKNVREMKENVMRLRSEMQAFVSESQREAELEEKRRYRFLAEKHQMLYNTLLQFYSRARGMIQTKAPQWKEQLEASRNPSNSHSQGLLAASHSQGYPSGRLTPTHLEMVRSPQTASTLFGETLAQVARRDGGCPILGNVQGPVGRGSELSPQLEPPRRSLRRTPSASMTQSGSGSEGRRRSGTARVQAIVPHTTGVNRTLLRFDPGDVITVLMPDAQNGWVYGKLEGSSTCGWFPEAYVKPLEDAREMQEPATRSFPLRSSHSMDDILDRPSTPSSSNYWPAAAQPSLPNPPPLSVGASGHQSGAATPVSSVFDQPPELFPRGTNPFATVKLRPTVTNDRSAPIIR</sequence>
<dbReference type="AlphaFoldDB" id="A0A8C0AND6"/>
<dbReference type="Pfam" id="PF08397">
    <property type="entry name" value="IMD"/>
    <property type="match status" value="1"/>
</dbReference>
<evidence type="ECO:0000256" key="2">
    <source>
        <dbReference type="PROSITE-ProRule" id="PRU00192"/>
    </source>
</evidence>